<dbReference type="PANTHER" id="PTHR43490:SF99">
    <property type="entry name" value="SHORT-CHAIN DEHYDROGENASE_REDUCTASE"/>
    <property type="match status" value="1"/>
</dbReference>
<dbReference type="Proteomes" id="UP000193986">
    <property type="component" value="Unassembled WGS sequence"/>
</dbReference>
<evidence type="ECO:0000256" key="3">
    <source>
        <dbReference type="ARBA" id="ARBA00023002"/>
    </source>
</evidence>
<organism evidence="4 5">
    <name type="scientific">Naematelia encephala</name>
    <dbReference type="NCBI Taxonomy" id="71784"/>
    <lineage>
        <taxon>Eukaryota</taxon>
        <taxon>Fungi</taxon>
        <taxon>Dikarya</taxon>
        <taxon>Basidiomycota</taxon>
        <taxon>Agaricomycotina</taxon>
        <taxon>Tremellomycetes</taxon>
        <taxon>Tremellales</taxon>
        <taxon>Naemateliaceae</taxon>
        <taxon>Naematelia</taxon>
    </lineage>
</organism>
<evidence type="ECO:0000256" key="1">
    <source>
        <dbReference type="ARBA" id="ARBA00006484"/>
    </source>
</evidence>
<comment type="similarity">
    <text evidence="1">Belongs to the short-chain dehydrogenases/reductases (SDR) family.</text>
</comment>
<comment type="caution">
    <text evidence="4">The sequence shown here is derived from an EMBL/GenBank/DDBJ whole genome shotgun (WGS) entry which is preliminary data.</text>
</comment>
<dbReference type="STRING" id="71784.A0A1Y2AM77"/>
<dbReference type="GO" id="GO:0016491">
    <property type="term" value="F:oxidoreductase activity"/>
    <property type="evidence" value="ECO:0007669"/>
    <property type="project" value="UniProtKB-KW"/>
</dbReference>
<dbReference type="EMBL" id="MCFC01000076">
    <property type="protein sequence ID" value="ORY23678.1"/>
    <property type="molecule type" value="Genomic_DNA"/>
</dbReference>
<keyword evidence="2" id="KW-0521">NADP</keyword>
<dbReference type="InParanoid" id="A0A1Y2AM77"/>
<dbReference type="SUPFAM" id="SSF51735">
    <property type="entry name" value="NAD(P)-binding Rossmann-fold domains"/>
    <property type="match status" value="1"/>
</dbReference>
<sequence length="158" mass="16923">MKPGGRVVTVGSTASFQLKFANPALKKRAMDDKLGLEDLEQLFQEYKAASSKPEDDDGWNRAGYAPAYSASKGFMNLATAALAREHPELIINVGCPGICETAEIPKGVNWVLKTTDEGCRLPLRLAFDDLDGVNGQFWAGKSTADKGPGVGKQYGNTA</sequence>
<name>A0A1Y2AM77_9TREE</name>
<evidence type="ECO:0000256" key="2">
    <source>
        <dbReference type="ARBA" id="ARBA00022857"/>
    </source>
</evidence>
<dbReference type="GO" id="GO:0016020">
    <property type="term" value="C:membrane"/>
    <property type="evidence" value="ECO:0007669"/>
    <property type="project" value="TreeGrafter"/>
</dbReference>
<dbReference type="OrthoDB" id="1933717at2759"/>
<accession>A0A1Y2AM77</accession>
<dbReference type="PANTHER" id="PTHR43490">
    <property type="entry name" value="(+)-NEOMENTHOL DEHYDROGENASE"/>
    <property type="match status" value="1"/>
</dbReference>
<gene>
    <name evidence="4" type="ORF">BCR39DRAFT_344039</name>
</gene>
<dbReference type="AlphaFoldDB" id="A0A1Y2AM77"/>
<dbReference type="InterPro" id="IPR036291">
    <property type="entry name" value="NAD(P)-bd_dom_sf"/>
</dbReference>
<keyword evidence="5" id="KW-1185">Reference proteome</keyword>
<reference evidence="4 5" key="1">
    <citation type="submission" date="2016-07" db="EMBL/GenBank/DDBJ databases">
        <title>Pervasive Adenine N6-methylation of Active Genes in Fungi.</title>
        <authorList>
            <consortium name="DOE Joint Genome Institute"/>
            <person name="Mondo S.J."/>
            <person name="Dannebaum R.O."/>
            <person name="Kuo R.C."/>
            <person name="Labutti K."/>
            <person name="Haridas S."/>
            <person name="Kuo A."/>
            <person name="Salamov A."/>
            <person name="Ahrendt S.R."/>
            <person name="Lipzen A."/>
            <person name="Sullivan W."/>
            <person name="Andreopoulos W.B."/>
            <person name="Clum A."/>
            <person name="Lindquist E."/>
            <person name="Daum C."/>
            <person name="Ramamoorthy G.K."/>
            <person name="Gryganskyi A."/>
            <person name="Culley D."/>
            <person name="Magnuson J.K."/>
            <person name="James T.Y."/>
            <person name="O'Malley M.A."/>
            <person name="Stajich J.E."/>
            <person name="Spatafora J.W."/>
            <person name="Visel A."/>
            <person name="Grigoriev I.V."/>
        </authorList>
    </citation>
    <scope>NUCLEOTIDE SEQUENCE [LARGE SCALE GENOMIC DNA]</scope>
    <source>
        <strain evidence="4 5">68-887.2</strain>
    </source>
</reference>
<protein>
    <submittedName>
        <fullName evidence="4">Uncharacterized protein</fullName>
    </submittedName>
</protein>
<proteinExistence type="inferred from homology"/>
<evidence type="ECO:0000313" key="5">
    <source>
        <dbReference type="Proteomes" id="UP000193986"/>
    </source>
</evidence>
<evidence type="ECO:0000313" key="4">
    <source>
        <dbReference type="EMBL" id="ORY23678.1"/>
    </source>
</evidence>
<dbReference type="Gene3D" id="3.40.50.720">
    <property type="entry name" value="NAD(P)-binding Rossmann-like Domain"/>
    <property type="match status" value="1"/>
</dbReference>
<keyword evidence="3" id="KW-0560">Oxidoreductase</keyword>